<dbReference type="InParanoid" id="A0A200R360"/>
<sequence length="119" mass="13605">MARGYLLHHFFRRRTKQEQGTKISGKIDGKDVSEKEIGCVKGEIGQWSGLKRKRTVRDAQKGEKQSDGRKRARKITKDLGWNNVSGDELSEKEFSMNTIMEKPERKVTSSAAVEFVEAY</sequence>
<evidence type="ECO:0000313" key="2">
    <source>
        <dbReference type="EMBL" id="OVA17125.1"/>
    </source>
</evidence>
<protein>
    <submittedName>
        <fullName evidence="2">Uncharacterized protein</fullName>
    </submittedName>
</protein>
<proteinExistence type="predicted"/>
<evidence type="ECO:0000313" key="3">
    <source>
        <dbReference type="Proteomes" id="UP000195402"/>
    </source>
</evidence>
<accession>A0A200R360</accession>
<dbReference type="EMBL" id="MVGT01000452">
    <property type="protein sequence ID" value="OVA17125.1"/>
    <property type="molecule type" value="Genomic_DNA"/>
</dbReference>
<feature type="region of interest" description="Disordered" evidence="1">
    <location>
        <begin position="51"/>
        <end position="75"/>
    </location>
</feature>
<evidence type="ECO:0000256" key="1">
    <source>
        <dbReference type="SAM" id="MobiDB-lite"/>
    </source>
</evidence>
<dbReference type="AlphaFoldDB" id="A0A200R360"/>
<comment type="caution">
    <text evidence="2">The sequence shown here is derived from an EMBL/GenBank/DDBJ whole genome shotgun (WGS) entry which is preliminary data.</text>
</comment>
<gene>
    <name evidence="2" type="ORF">BVC80_9045g16</name>
</gene>
<reference evidence="2 3" key="1">
    <citation type="journal article" date="2017" name="Mol. Plant">
        <title>The Genome of Medicinal Plant Macleaya cordata Provides New Insights into Benzylisoquinoline Alkaloids Metabolism.</title>
        <authorList>
            <person name="Liu X."/>
            <person name="Liu Y."/>
            <person name="Huang P."/>
            <person name="Ma Y."/>
            <person name="Qing Z."/>
            <person name="Tang Q."/>
            <person name="Cao H."/>
            <person name="Cheng P."/>
            <person name="Zheng Y."/>
            <person name="Yuan Z."/>
            <person name="Zhou Y."/>
            <person name="Liu J."/>
            <person name="Tang Z."/>
            <person name="Zhuo Y."/>
            <person name="Zhang Y."/>
            <person name="Yu L."/>
            <person name="Huang J."/>
            <person name="Yang P."/>
            <person name="Peng Q."/>
            <person name="Zhang J."/>
            <person name="Jiang W."/>
            <person name="Zhang Z."/>
            <person name="Lin K."/>
            <person name="Ro D.K."/>
            <person name="Chen X."/>
            <person name="Xiong X."/>
            <person name="Shang Y."/>
            <person name="Huang S."/>
            <person name="Zeng J."/>
        </authorList>
    </citation>
    <scope>NUCLEOTIDE SEQUENCE [LARGE SCALE GENOMIC DNA]</scope>
    <source>
        <strain evidence="3">cv. BLH2017</strain>
        <tissue evidence="2">Root</tissue>
    </source>
</reference>
<organism evidence="2 3">
    <name type="scientific">Macleaya cordata</name>
    <name type="common">Five-seeded plume-poppy</name>
    <name type="synonym">Bocconia cordata</name>
    <dbReference type="NCBI Taxonomy" id="56857"/>
    <lineage>
        <taxon>Eukaryota</taxon>
        <taxon>Viridiplantae</taxon>
        <taxon>Streptophyta</taxon>
        <taxon>Embryophyta</taxon>
        <taxon>Tracheophyta</taxon>
        <taxon>Spermatophyta</taxon>
        <taxon>Magnoliopsida</taxon>
        <taxon>Ranunculales</taxon>
        <taxon>Papaveraceae</taxon>
        <taxon>Papaveroideae</taxon>
        <taxon>Macleaya</taxon>
    </lineage>
</organism>
<feature type="compositionally biased region" description="Basic and acidic residues" evidence="1">
    <location>
        <begin position="56"/>
        <end position="69"/>
    </location>
</feature>
<dbReference type="Proteomes" id="UP000195402">
    <property type="component" value="Unassembled WGS sequence"/>
</dbReference>
<name>A0A200R360_MACCD</name>
<keyword evidence="3" id="KW-1185">Reference proteome</keyword>